<proteinExistence type="inferred from homology"/>
<evidence type="ECO:0000256" key="8">
    <source>
        <dbReference type="ARBA" id="ARBA00023224"/>
    </source>
</evidence>
<feature type="transmembrane region" description="Helical" evidence="10">
    <location>
        <begin position="346"/>
        <end position="364"/>
    </location>
</feature>
<evidence type="ECO:0000256" key="9">
    <source>
        <dbReference type="RuleBase" id="RU000688"/>
    </source>
</evidence>
<evidence type="ECO:0000256" key="5">
    <source>
        <dbReference type="ARBA" id="ARBA00023040"/>
    </source>
</evidence>
<dbReference type="GO" id="GO:0007197">
    <property type="term" value="P:adenylate cyclase-inhibiting G protein-coupled acetylcholine receptor signaling pathway"/>
    <property type="evidence" value="ECO:0007669"/>
    <property type="project" value="TreeGrafter"/>
</dbReference>
<keyword evidence="8 9" id="KW-0807">Transducer</keyword>
<feature type="transmembrane region" description="Helical" evidence="10">
    <location>
        <begin position="29"/>
        <end position="55"/>
    </location>
</feature>
<comment type="subcellular location">
    <subcellularLocation>
        <location evidence="1">Cell membrane</location>
        <topology evidence="1">Multi-pass membrane protein</topology>
    </subcellularLocation>
</comment>
<dbReference type="GO" id="GO:0004993">
    <property type="term" value="F:G protein-coupled serotonin receptor activity"/>
    <property type="evidence" value="ECO:0007669"/>
    <property type="project" value="TreeGrafter"/>
</dbReference>
<feature type="transmembrane region" description="Helical" evidence="10">
    <location>
        <begin position="102"/>
        <end position="124"/>
    </location>
</feature>
<dbReference type="PROSITE" id="PS50262">
    <property type="entry name" value="G_PROTEIN_RECEP_F1_2"/>
    <property type="match status" value="1"/>
</dbReference>
<name>A0A8K0EXC1_BRALA</name>
<dbReference type="PROSITE" id="PS00237">
    <property type="entry name" value="G_PROTEIN_RECEP_F1_1"/>
    <property type="match status" value="1"/>
</dbReference>
<evidence type="ECO:0000256" key="2">
    <source>
        <dbReference type="ARBA" id="ARBA00022475"/>
    </source>
</evidence>
<dbReference type="Pfam" id="PF00001">
    <property type="entry name" value="7tm_1"/>
    <property type="match status" value="1"/>
</dbReference>
<keyword evidence="13" id="KW-1185">Reference proteome</keyword>
<dbReference type="InterPro" id="IPR000276">
    <property type="entry name" value="GPCR_Rhodpsn"/>
</dbReference>
<sequence length="422" mass="47785">MMNGSAENVTEATPETMGEGPALSLEVTVVLAVLISIAALLTIAGNVLVIVSFILVKELRISSNYFILNLAITDFVIGVFAMPVYAPYLLSGVWKLGETFCTIWLVIDYVDGSASVLSITLISLDRYLLVTKAIKHRAQRSLKKTVIMMVSVWIIAFLLYGPAILIWRTLSGVELPVGKCYVGFHDNFPFLFSTALVEFFLPFTSVAVMNFATYWSIRRRGKRLRRHGAMRTSNIRGERRGRLAGRMTRKTQLRTPVTKERKLSRTHTFPPAQQDIKIAKQFQLSEPPIQRVTDLSKNTRAREKKAARALAIIVTTFAICWAPYTITMLVRSLCRGCVSDTLFEWAFWMLWLNSMLNPFLYAMCHMQFREAFKKLLGPFLCRCWRCVTRDRRKRPSLTDINKLPSPVVKSPVGIQNDTNGAI</sequence>
<keyword evidence="7 9" id="KW-0675">Receptor</keyword>
<dbReference type="SUPFAM" id="SSF81321">
    <property type="entry name" value="Family A G protein-coupled receptor-like"/>
    <property type="match status" value="1"/>
</dbReference>
<organism evidence="12 13">
    <name type="scientific">Branchiostoma lanceolatum</name>
    <name type="common">Common lancelet</name>
    <name type="synonym">Amphioxus lanceolatum</name>
    <dbReference type="NCBI Taxonomy" id="7740"/>
    <lineage>
        <taxon>Eukaryota</taxon>
        <taxon>Metazoa</taxon>
        <taxon>Chordata</taxon>
        <taxon>Cephalochordata</taxon>
        <taxon>Leptocardii</taxon>
        <taxon>Amphioxiformes</taxon>
        <taxon>Branchiostomatidae</taxon>
        <taxon>Branchiostoma</taxon>
    </lineage>
</organism>
<keyword evidence="3 9" id="KW-0812">Transmembrane</keyword>
<evidence type="ECO:0000256" key="10">
    <source>
        <dbReference type="SAM" id="Phobius"/>
    </source>
</evidence>
<keyword evidence="2" id="KW-1003">Cell membrane</keyword>
<dbReference type="OrthoDB" id="10071887at2759"/>
<dbReference type="GO" id="GO:0016907">
    <property type="term" value="F:G protein-coupled acetylcholine receptor activity"/>
    <property type="evidence" value="ECO:0007669"/>
    <property type="project" value="TreeGrafter"/>
</dbReference>
<evidence type="ECO:0000256" key="6">
    <source>
        <dbReference type="ARBA" id="ARBA00023136"/>
    </source>
</evidence>
<dbReference type="GO" id="GO:0045202">
    <property type="term" value="C:synapse"/>
    <property type="evidence" value="ECO:0007669"/>
    <property type="project" value="TreeGrafter"/>
</dbReference>
<feature type="transmembrane region" description="Helical" evidence="10">
    <location>
        <begin position="67"/>
        <end position="90"/>
    </location>
</feature>
<evidence type="ECO:0000256" key="3">
    <source>
        <dbReference type="ARBA" id="ARBA00022692"/>
    </source>
</evidence>
<comment type="similarity">
    <text evidence="9">Belongs to the G-protein coupled receptor 1 family.</text>
</comment>
<gene>
    <name evidence="12" type="primary">HRH4</name>
    <name evidence="12" type="ORF">BLAG_LOCUS22165</name>
</gene>
<keyword evidence="4 10" id="KW-1133">Transmembrane helix</keyword>
<keyword evidence="5 9" id="KW-0297">G-protein coupled receptor</keyword>
<evidence type="ECO:0000259" key="11">
    <source>
        <dbReference type="PROSITE" id="PS50262"/>
    </source>
</evidence>
<dbReference type="Gene3D" id="1.20.1070.10">
    <property type="entry name" value="Rhodopsin 7-helix transmembrane proteins"/>
    <property type="match status" value="1"/>
</dbReference>
<feature type="transmembrane region" description="Helical" evidence="10">
    <location>
        <begin position="145"/>
        <end position="170"/>
    </location>
</feature>
<dbReference type="AlphaFoldDB" id="A0A8K0EXC1"/>
<evidence type="ECO:0000256" key="4">
    <source>
        <dbReference type="ARBA" id="ARBA00022989"/>
    </source>
</evidence>
<dbReference type="InterPro" id="IPR017452">
    <property type="entry name" value="GPCR_Rhodpsn_7TM"/>
</dbReference>
<evidence type="ECO:0000256" key="7">
    <source>
        <dbReference type="ARBA" id="ARBA00023170"/>
    </source>
</evidence>
<dbReference type="PANTHER" id="PTHR24247">
    <property type="entry name" value="5-HYDROXYTRYPTAMINE RECEPTOR"/>
    <property type="match status" value="1"/>
</dbReference>
<reference evidence="12" key="1">
    <citation type="submission" date="2022-01" db="EMBL/GenBank/DDBJ databases">
        <authorList>
            <person name="Braso-Vives M."/>
        </authorList>
    </citation>
    <scope>NUCLEOTIDE SEQUENCE</scope>
</reference>
<protein>
    <submittedName>
        <fullName evidence="12">HRH4 protein</fullName>
    </submittedName>
</protein>
<evidence type="ECO:0000256" key="1">
    <source>
        <dbReference type="ARBA" id="ARBA00004651"/>
    </source>
</evidence>
<dbReference type="PANTHER" id="PTHR24247:SF254">
    <property type="entry name" value="HISTAMINE H3 RECEPTOR"/>
    <property type="match status" value="1"/>
</dbReference>
<dbReference type="GO" id="GO:0005886">
    <property type="term" value="C:plasma membrane"/>
    <property type="evidence" value="ECO:0007669"/>
    <property type="project" value="UniProtKB-SubCell"/>
</dbReference>
<evidence type="ECO:0000313" key="13">
    <source>
        <dbReference type="Proteomes" id="UP000838412"/>
    </source>
</evidence>
<dbReference type="GO" id="GO:0030425">
    <property type="term" value="C:dendrite"/>
    <property type="evidence" value="ECO:0007669"/>
    <property type="project" value="TreeGrafter"/>
</dbReference>
<dbReference type="EMBL" id="OV696692">
    <property type="protein sequence ID" value="CAH1269555.1"/>
    <property type="molecule type" value="Genomic_DNA"/>
</dbReference>
<accession>A0A8K0EXC1</accession>
<feature type="transmembrane region" description="Helical" evidence="10">
    <location>
        <begin position="306"/>
        <end position="326"/>
    </location>
</feature>
<feature type="transmembrane region" description="Helical" evidence="10">
    <location>
        <begin position="190"/>
        <end position="217"/>
    </location>
</feature>
<dbReference type="PRINTS" id="PR00237">
    <property type="entry name" value="GPCRRHODOPSN"/>
</dbReference>
<evidence type="ECO:0000313" key="12">
    <source>
        <dbReference type="EMBL" id="CAH1269555.1"/>
    </source>
</evidence>
<dbReference type="Proteomes" id="UP000838412">
    <property type="component" value="Chromosome 7"/>
</dbReference>
<dbReference type="GO" id="GO:0007187">
    <property type="term" value="P:G protein-coupled receptor signaling pathway, coupled to cyclic nucleotide second messenger"/>
    <property type="evidence" value="ECO:0007669"/>
    <property type="project" value="TreeGrafter"/>
</dbReference>
<feature type="domain" description="G-protein coupled receptors family 1 profile" evidence="11">
    <location>
        <begin position="45"/>
        <end position="361"/>
    </location>
</feature>
<keyword evidence="6 10" id="KW-0472">Membrane</keyword>